<accession>A0A0V1L7N8</accession>
<protein>
    <submittedName>
        <fullName evidence="1">Uncharacterized protein</fullName>
    </submittedName>
</protein>
<keyword evidence="2" id="KW-1185">Reference proteome</keyword>
<sequence length="62" mass="6973">MPLNGVDLAQLVKRVGHGDEDGHARAKEAHECAILKRVAIMKTELRRVSTCEFGQNIMKTWL</sequence>
<dbReference type="AlphaFoldDB" id="A0A0V1L7N8"/>
<evidence type="ECO:0000313" key="1">
    <source>
        <dbReference type="EMBL" id="KRZ55489.1"/>
    </source>
</evidence>
<gene>
    <name evidence="1" type="ORF">T02_11281</name>
</gene>
<proteinExistence type="predicted"/>
<comment type="caution">
    <text evidence="1">The sequence shown here is derived from an EMBL/GenBank/DDBJ whole genome shotgun (WGS) entry which is preliminary data.</text>
</comment>
<dbReference type="Proteomes" id="UP000054721">
    <property type="component" value="Unassembled WGS sequence"/>
</dbReference>
<reference evidence="1 2" key="1">
    <citation type="submission" date="2015-05" db="EMBL/GenBank/DDBJ databases">
        <title>Evolution of Trichinella species and genotypes.</title>
        <authorList>
            <person name="Korhonen P.K."/>
            <person name="Edoardo P."/>
            <person name="Giuseppe L.R."/>
            <person name="Gasser R.B."/>
        </authorList>
    </citation>
    <scope>NUCLEOTIDE SEQUENCE [LARGE SCALE GENOMIC DNA]</scope>
    <source>
        <strain evidence="1">ISS10</strain>
    </source>
</reference>
<evidence type="ECO:0000313" key="2">
    <source>
        <dbReference type="Proteomes" id="UP000054721"/>
    </source>
</evidence>
<dbReference type="EMBL" id="JYDW01000114">
    <property type="protein sequence ID" value="KRZ55489.1"/>
    <property type="molecule type" value="Genomic_DNA"/>
</dbReference>
<organism evidence="1 2">
    <name type="scientific">Trichinella nativa</name>
    <dbReference type="NCBI Taxonomy" id="6335"/>
    <lineage>
        <taxon>Eukaryota</taxon>
        <taxon>Metazoa</taxon>
        <taxon>Ecdysozoa</taxon>
        <taxon>Nematoda</taxon>
        <taxon>Enoplea</taxon>
        <taxon>Dorylaimia</taxon>
        <taxon>Trichinellida</taxon>
        <taxon>Trichinellidae</taxon>
        <taxon>Trichinella</taxon>
    </lineage>
</organism>
<name>A0A0V1L7N8_9BILA</name>